<keyword evidence="3" id="KW-0949">S-adenosyl-L-methionine</keyword>
<gene>
    <name evidence="5" type="ORF">CAPTEDRAFT_197491</name>
</gene>
<evidence type="ECO:0000256" key="4">
    <source>
        <dbReference type="ARBA" id="ARBA00023453"/>
    </source>
</evidence>
<name>R7T9T8_CAPTE</name>
<evidence type="ECO:0000256" key="2">
    <source>
        <dbReference type="ARBA" id="ARBA00022679"/>
    </source>
</evidence>
<dbReference type="GO" id="GO:0008171">
    <property type="term" value="F:O-methyltransferase activity"/>
    <property type="evidence" value="ECO:0007669"/>
    <property type="project" value="InterPro"/>
</dbReference>
<keyword evidence="1" id="KW-0489">Methyltransferase</keyword>
<comment type="similarity">
    <text evidence="4">Belongs to the class I-like SAM-binding methyltransferase superfamily. Cation-dependent O-methyltransferase family.</text>
</comment>
<keyword evidence="2" id="KW-0808">Transferase</keyword>
<dbReference type="OrthoDB" id="10251242at2759"/>
<dbReference type="GO" id="GO:0008757">
    <property type="term" value="F:S-adenosylmethionine-dependent methyltransferase activity"/>
    <property type="evidence" value="ECO:0007669"/>
    <property type="project" value="TreeGrafter"/>
</dbReference>
<dbReference type="EMBL" id="AMQN01003104">
    <property type="status" value="NOT_ANNOTATED_CDS"/>
    <property type="molecule type" value="Genomic_DNA"/>
</dbReference>
<dbReference type="CDD" id="cd02440">
    <property type="entry name" value="AdoMet_MTases"/>
    <property type="match status" value="1"/>
</dbReference>
<dbReference type="GO" id="GO:0032259">
    <property type="term" value="P:methylation"/>
    <property type="evidence" value="ECO:0007669"/>
    <property type="project" value="UniProtKB-KW"/>
</dbReference>
<dbReference type="Pfam" id="PF01596">
    <property type="entry name" value="Methyltransf_3"/>
    <property type="match status" value="1"/>
</dbReference>
<dbReference type="Gene3D" id="3.40.50.150">
    <property type="entry name" value="Vaccinia Virus protein VP39"/>
    <property type="match status" value="1"/>
</dbReference>
<keyword evidence="7" id="KW-1185">Reference proteome</keyword>
<evidence type="ECO:0000313" key="7">
    <source>
        <dbReference type="Proteomes" id="UP000014760"/>
    </source>
</evidence>
<dbReference type="InterPro" id="IPR050362">
    <property type="entry name" value="Cation-dep_OMT"/>
</dbReference>
<evidence type="ECO:0008006" key="8">
    <source>
        <dbReference type="Google" id="ProtNLM"/>
    </source>
</evidence>
<evidence type="ECO:0000313" key="6">
    <source>
        <dbReference type="EnsemblMetazoa" id="CapteP197491"/>
    </source>
</evidence>
<organism evidence="5">
    <name type="scientific">Capitella teleta</name>
    <name type="common">Polychaete worm</name>
    <dbReference type="NCBI Taxonomy" id="283909"/>
    <lineage>
        <taxon>Eukaryota</taxon>
        <taxon>Metazoa</taxon>
        <taxon>Spiralia</taxon>
        <taxon>Lophotrochozoa</taxon>
        <taxon>Annelida</taxon>
        <taxon>Polychaeta</taxon>
        <taxon>Sedentaria</taxon>
        <taxon>Scolecida</taxon>
        <taxon>Capitellidae</taxon>
        <taxon>Capitella</taxon>
    </lineage>
</organism>
<dbReference type="AlphaFoldDB" id="R7T9T8"/>
<reference evidence="7" key="1">
    <citation type="submission" date="2012-12" db="EMBL/GenBank/DDBJ databases">
        <authorList>
            <person name="Hellsten U."/>
            <person name="Grimwood J."/>
            <person name="Chapman J.A."/>
            <person name="Shapiro H."/>
            <person name="Aerts A."/>
            <person name="Otillar R.P."/>
            <person name="Terry A.Y."/>
            <person name="Boore J.L."/>
            <person name="Simakov O."/>
            <person name="Marletaz F."/>
            <person name="Cho S.-J."/>
            <person name="Edsinger-Gonzales E."/>
            <person name="Havlak P."/>
            <person name="Kuo D.-H."/>
            <person name="Larsson T."/>
            <person name="Lv J."/>
            <person name="Arendt D."/>
            <person name="Savage R."/>
            <person name="Osoegawa K."/>
            <person name="de Jong P."/>
            <person name="Lindberg D.R."/>
            <person name="Seaver E.C."/>
            <person name="Weisblat D.A."/>
            <person name="Putnam N.H."/>
            <person name="Grigoriev I.V."/>
            <person name="Rokhsar D.S."/>
        </authorList>
    </citation>
    <scope>NUCLEOTIDE SEQUENCE</scope>
    <source>
        <strain evidence="7">I ESC-2004</strain>
    </source>
</reference>
<proteinExistence type="inferred from homology"/>
<dbReference type="PANTHER" id="PTHR10509">
    <property type="entry name" value="O-METHYLTRANSFERASE-RELATED"/>
    <property type="match status" value="1"/>
</dbReference>
<evidence type="ECO:0000256" key="1">
    <source>
        <dbReference type="ARBA" id="ARBA00022603"/>
    </source>
</evidence>
<dbReference type="EMBL" id="KB310915">
    <property type="protein sequence ID" value="ELT90469.1"/>
    <property type="molecule type" value="Genomic_DNA"/>
</dbReference>
<dbReference type="SUPFAM" id="SSF53335">
    <property type="entry name" value="S-adenosyl-L-methionine-dependent methyltransferases"/>
    <property type="match status" value="1"/>
</dbReference>
<evidence type="ECO:0000256" key="3">
    <source>
        <dbReference type="ARBA" id="ARBA00022691"/>
    </source>
</evidence>
<accession>R7T9T8</accession>
<reference evidence="5 7" key="2">
    <citation type="journal article" date="2013" name="Nature">
        <title>Insights into bilaterian evolution from three spiralian genomes.</title>
        <authorList>
            <person name="Simakov O."/>
            <person name="Marletaz F."/>
            <person name="Cho S.J."/>
            <person name="Edsinger-Gonzales E."/>
            <person name="Havlak P."/>
            <person name="Hellsten U."/>
            <person name="Kuo D.H."/>
            <person name="Larsson T."/>
            <person name="Lv J."/>
            <person name="Arendt D."/>
            <person name="Savage R."/>
            <person name="Osoegawa K."/>
            <person name="de Jong P."/>
            <person name="Grimwood J."/>
            <person name="Chapman J.A."/>
            <person name="Shapiro H."/>
            <person name="Aerts A."/>
            <person name="Otillar R.P."/>
            <person name="Terry A.Y."/>
            <person name="Boore J.L."/>
            <person name="Grigoriev I.V."/>
            <person name="Lindberg D.R."/>
            <person name="Seaver E.C."/>
            <person name="Weisblat D.A."/>
            <person name="Putnam N.H."/>
            <person name="Rokhsar D.S."/>
        </authorList>
    </citation>
    <scope>NUCLEOTIDE SEQUENCE</scope>
    <source>
        <strain evidence="5 7">I ESC-2004</strain>
    </source>
</reference>
<dbReference type="STRING" id="283909.R7T9T8"/>
<dbReference type="EnsemblMetazoa" id="CapteT197491">
    <property type="protein sequence ID" value="CapteP197491"/>
    <property type="gene ID" value="CapteG197491"/>
</dbReference>
<dbReference type="PROSITE" id="PS51682">
    <property type="entry name" value="SAM_OMT_I"/>
    <property type="match status" value="1"/>
</dbReference>
<dbReference type="OMA" id="PYDMIFI"/>
<protein>
    <recommendedName>
        <fullName evidence="8">Catechol O-methyltransferase domain-containing protein 1</fullName>
    </recommendedName>
</protein>
<dbReference type="InterPro" id="IPR002935">
    <property type="entry name" value="SAM_O-MeTrfase"/>
</dbReference>
<dbReference type="PANTHER" id="PTHR10509:SF93">
    <property type="entry name" value="CATECHOL O-METHYLTRANSFERASE DOMAIN-CONTAINING PROTEIN 1"/>
    <property type="match status" value="1"/>
</dbReference>
<evidence type="ECO:0000313" key="5">
    <source>
        <dbReference type="EMBL" id="ELT90469.1"/>
    </source>
</evidence>
<dbReference type="InterPro" id="IPR029063">
    <property type="entry name" value="SAM-dependent_MTases_sf"/>
</dbReference>
<sequence>MADNGITNDFGWGKSYWIRNKIFKYIDDISLRLTDAQVRLREVTFNQPMCRMLSDASEMQLLQNLLISQNAKKVLDIGVYTGYSALTLALGLPKDGKVIACDIDEEMPSVGKPLWKQAGVEDIIDLRIGPAVDTLSESCHVMSTPHRIINFSDALLENGEEGSYDMAFIDADKTSYDTYYEQSLKLLRRGGIIAVDNTLWSGKVIDDENTEEDTVAIRKLNQKIGKDPRVNVSLLMLGDGTMLAFKK</sequence>
<dbReference type="Proteomes" id="UP000014760">
    <property type="component" value="Unassembled WGS sequence"/>
</dbReference>
<reference evidence="6" key="3">
    <citation type="submission" date="2015-06" db="UniProtKB">
        <authorList>
            <consortium name="EnsemblMetazoa"/>
        </authorList>
    </citation>
    <scope>IDENTIFICATION</scope>
</reference>
<dbReference type="HOGENOM" id="CLU_067676_5_1_1"/>